<protein>
    <submittedName>
        <fullName evidence="1">Uncharacterized protein</fullName>
    </submittedName>
</protein>
<comment type="caution">
    <text evidence="1">The sequence shown here is derived from an EMBL/GenBank/DDBJ whole genome shotgun (WGS) entry which is preliminary data.</text>
</comment>
<dbReference type="OrthoDB" id="2942502at2"/>
<gene>
    <name evidence="1" type="ORF">DFO70_11811</name>
</gene>
<dbReference type="AlphaFoldDB" id="A0A366JJM2"/>
<sequence length="68" mass="7463">MLKGTAEFLALGPGQNPQPTEFSFVRFKEETCCAIFTFSQQPGAVPAEREFIIDCRSIAALSPLPFPL</sequence>
<name>A0A366JJM2_CYTFI</name>
<proteinExistence type="predicted"/>
<accession>A0A366JJM2</accession>
<dbReference type="Proteomes" id="UP000252731">
    <property type="component" value="Unassembled WGS sequence"/>
</dbReference>
<keyword evidence="2" id="KW-1185">Reference proteome</keyword>
<evidence type="ECO:0000313" key="2">
    <source>
        <dbReference type="Proteomes" id="UP000252731"/>
    </source>
</evidence>
<reference evidence="1 2" key="1">
    <citation type="submission" date="2018-06" db="EMBL/GenBank/DDBJ databases">
        <title>Freshwater and sediment microbial communities from various areas in North America, analyzing microbe dynamics in response to fracking.</title>
        <authorList>
            <person name="Lamendella R."/>
        </authorList>
    </citation>
    <scope>NUCLEOTIDE SEQUENCE [LARGE SCALE GENOMIC DNA]</scope>
    <source>
        <strain evidence="1 2">14_TX</strain>
    </source>
</reference>
<evidence type="ECO:0000313" key="1">
    <source>
        <dbReference type="EMBL" id="RBP87589.1"/>
    </source>
</evidence>
<dbReference type="RefSeq" id="WP_113885184.1">
    <property type="nucleotide sequence ID" value="NZ_QNSF01000018.1"/>
</dbReference>
<dbReference type="EMBL" id="QNSF01000018">
    <property type="protein sequence ID" value="RBP87589.1"/>
    <property type="molecule type" value="Genomic_DNA"/>
</dbReference>
<organism evidence="1 2">
    <name type="scientific">Cytobacillus firmus</name>
    <name type="common">Bacillus firmus</name>
    <dbReference type="NCBI Taxonomy" id="1399"/>
    <lineage>
        <taxon>Bacteria</taxon>
        <taxon>Bacillati</taxon>
        <taxon>Bacillota</taxon>
        <taxon>Bacilli</taxon>
        <taxon>Bacillales</taxon>
        <taxon>Bacillaceae</taxon>
        <taxon>Cytobacillus</taxon>
    </lineage>
</organism>